<feature type="domain" description="YqhI" evidence="1">
    <location>
        <begin position="2"/>
        <end position="27"/>
    </location>
</feature>
<gene>
    <name evidence="2" type="ORF">ACFOWA_03225</name>
</gene>
<dbReference type="EC" id="3.1.-.-" evidence="2"/>
<evidence type="ECO:0000313" key="2">
    <source>
        <dbReference type="EMBL" id="MFC4210178.1"/>
    </source>
</evidence>
<reference evidence="3" key="1">
    <citation type="journal article" date="2019" name="Int. J. Syst. Evol. Microbiol.">
        <title>The Global Catalogue of Microorganisms (GCM) 10K type strain sequencing project: providing services to taxonomists for standard genome sequencing and annotation.</title>
        <authorList>
            <consortium name="The Broad Institute Genomics Platform"/>
            <consortium name="The Broad Institute Genome Sequencing Center for Infectious Disease"/>
            <person name="Wu L."/>
            <person name="Ma J."/>
        </authorList>
    </citation>
    <scope>NUCLEOTIDE SEQUENCE [LARGE SCALE GENOMIC DNA]</scope>
    <source>
        <strain evidence="3">CCM 8691</strain>
    </source>
</reference>
<accession>A0ABV8P7W1</accession>
<protein>
    <submittedName>
        <fullName evidence="2">Dienelactone hydrolase family protein</fullName>
        <ecNumber evidence="2">3.1.-.-</ecNumber>
    </submittedName>
</protein>
<dbReference type="InterPro" id="IPR029058">
    <property type="entry name" value="AB_hydrolase_fold"/>
</dbReference>
<evidence type="ECO:0000313" key="3">
    <source>
        <dbReference type="Proteomes" id="UP001595789"/>
    </source>
</evidence>
<name>A0ABV8P7W1_9SPHI</name>
<dbReference type="RefSeq" id="WP_378981724.1">
    <property type="nucleotide sequence ID" value="NZ_JBHSBW010000007.1"/>
</dbReference>
<dbReference type="Gene3D" id="3.40.50.1820">
    <property type="entry name" value="alpha/beta hydrolase"/>
    <property type="match status" value="1"/>
</dbReference>
<keyword evidence="3" id="KW-1185">Reference proteome</keyword>
<comment type="caution">
    <text evidence="2">The sequence shown here is derived from an EMBL/GenBank/DDBJ whole genome shotgun (WGS) entry which is preliminary data.</text>
</comment>
<dbReference type="Proteomes" id="UP001595789">
    <property type="component" value="Unassembled WGS sequence"/>
</dbReference>
<organism evidence="2 3">
    <name type="scientific">Pedobacter lithocola</name>
    <dbReference type="NCBI Taxonomy" id="1908239"/>
    <lineage>
        <taxon>Bacteria</taxon>
        <taxon>Pseudomonadati</taxon>
        <taxon>Bacteroidota</taxon>
        <taxon>Sphingobacteriia</taxon>
        <taxon>Sphingobacteriales</taxon>
        <taxon>Sphingobacteriaceae</taxon>
        <taxon>Pedobacter</taxon>
    </lineage>
</organism>
<evidence type="ECO:0000259" key="1">
    <source>
        <dbReference type="Pfam" id="PF23678"/>
    </source>
</evidence>
<dbReference type="InterPro" id="IPR057802">
    <property type="entry name" value="YqhI_dom"/>
</dbReference>
<dbReference type="EMBL" id="JBHSBW010000007">
    <property type="protein sequence ID" value="MFC4210178.1"/>
    <property type="molecule type" value="Genomic_DNA"/>
</dbReference>
<keyword evidence="2" id="KW-0378">Hydrolase</keyword>
<sequence>MNQKIINLYDKYTHSQINRKEFMKKLAILAGSTALAATILTLLENNYVAAAEFTSDEITSEEITFTGVDGEMKAVLAKPKGKKNFGAVLVIHENRGLNPHNY</sequence>
<dbReference type="Pfam" id="PF23678">
    <property type="entry name" value="YqhI"/>
    <property type="match status" value="1"/>
</dbReference>
<dbReference type="GO" id="GO:0016787">
    <property type="term" value="F:hydrolase activity"/>
    <property type="evidence" value="ECO:0007669"/>
    <property type="project" value="UniProtKB-KW"/>
</dbReference>
<proteinExistence type="predicted"/>